<accession>A0A4Q7PET5</accession>
<protein>
    <submittedName>
        <fullName evidence="1">Uncharacterized protein</fullName>
    </submittedName>
</protein>
<proteinExistence type="predicted"/>
<dbReference type="RefSeq" id="WP_165389873.1">
    <property type="nucleotide sequence ID" value="NZ_SGXG01000001.1"/>
</dbReference>
<dbReference type="Proteomes" id="UP000292209">
    <property type="component" value="Unassembled WGS sequence"/>
</dbReference>
<keyword evidence="2" id="KW-1185">Reference proteome</keyword>
<evidence type="ECO:0000313" key="2">
    <source>
        <dbReference type="Proteomes" id="UP000292209"/>
    </source>
</evidence>
<comment type="caution">
    <text evidence="1">The sequence shown here is derived from an EMBL/GenBank/DDBJ whole genome shotgun (WGS) entry which is preliminary data.</text>
</comment>
<organism evidence="1 2">
    <name type="scientific">Cecembia calidifontis</name>
    <dbReference type="NCBI Taxonomy" id="1187080"/>
    <lineage>
        <taxon>Bacteria</taxon>
        <taxon>Pseudomonadati</taxon>
        <taxon>Bacteroidota</taxon>
        <taxon>Cytophagia</taxon>
        <taxon>Cytophagales</taxon>
        <taxon>Cyclobacteriaceae</taxon>
        <taxon>Cecembia</taxon>
    </lineage>
</organism>
<sequence>MKALGFQTNFLRTSLLRTTMITTIFFGTIVRTFPQQAEKYGNVTFTAPKDWIRNTAAGYLAFTKVDQNSGEFARIILYQEEKSSGSLDVDFKEDWQSLVVKNYQPKELTDFFKTSFNSSWNAIVGVAPYTYQNQNQAVVLVTISNGERKTSYVFLSNSTTYEKELEAFGSSMDFSDPSIVANANKKEQSKPLPKELMIDQQLLGKWNRSASISPLWVSPAHWGTSGYTTCRYNFLDNGTYEYTERNFSNSFESIIVVREFGDYTARDGLLTVNPKESWVEKYTKKNGVDELGALEERKSRALESTSYRYGFHFFEGIQLWNLVLQADKPTARDGSFSSNTAYSNAYYFDRRFTESNLLK</sequence>
<evidence type="ECO:0000313" key="1">
    <source>
        <dbReference type="EMBL" id="RZS98637.1"/>
    </source>
</evidence>
<reference evidence="1 2" key="1">
    <citation type="submission" date="2019-02" db="EMBL/GenBank/DDBJ databases">
        <title>Genomic Encyclopedia of Archaeal and Bacterial Type Strains, Phase II (KMG-II): from individual species to whole genera.</title>
        <authorList>
            <person name="Goeker M."/>
        </authorList>
    </citation>
    <scope>NUCLEOTIDE SEQUENCE [LARGE SCALE GENOMIC DNA]</scope>
    <source>
        <strain evidence="1 2">DSM 21411</strain>
    </source>
</reference>
<gene>
    <name evidence="1" type="ORF">BC751_4302</name>
</gene>
<name>A0A4Q7PET5_9BACT</name>
<dbReference type="AlphaFoldDB" id="A0A4Q7PET5"/>
<dbReference type="EMBL" id="SGXG01000001">
    <property type="protein sequence ID" value="RZS98637.1"/>
    <property type="molecule type" value="Genomic_DNA"/>
</dbReference>